<keyword evidence="2 10" id="KW-0436">Ligase</keyword>
<keyword evidence="7 10" id="KW-0573">Peptidoglycan synthesis</keyword>
<dbReference type="GO" id="GO:0008766">
    <property type="term" value="F:UDP-N-acetylmuramoylalanyl-D-glutamyl-2,6-diaminopimelate-D-alanyl-D-alanine ligase activity"/>
    <property type="evidence" value="ECO:0007669"/>
    <property type="project" value="RHEA"/>
</dbReference>
<feature type="binding site" evidence="10">
    <location>
        <begin position="114"/>
        <end position="120"/>
    </location>
    <ligand>
        <name>ATP</name>
        <dbReference type="ChEBI" id="CHEBI:30616"/>
    </ligand>
</feature>
<organism evidence="15 16">
    <name type="scientific">Ignavigranum ruoffiae</name>
    <dbReference type="NCBI Taxonomy" id="89093"/>
    <lineage>
        <taxon>Bacteria</taxon>
        <taxon>Bacillati</taxon>
        <taxon>Bacillota</taxon>
        <taxon>Bacilli</taxon>
        <taxon>Lactobacillales</taxon>
        <taxon>Aerococcaceae</taxon>
        <taxon>Ignavigranum</taxon>
    </lineage>
</organism>
<dbReference type="HAMAP" id="MF_02019">
    <property type="entry name" value="MurF"/>
    <property type="match status" value="1"/>
</dbReference>
<dbReference type="NCBIfam" id="TIGR01143">
    <property type="entry name" value="murF"/>
    <property type="match status" value="1"/>
</dbReference>
<dbReference type="SUPFAM" id="SSF53623">
    <property type="entry name" value="MurD-like peptide ligases, catalytic domain"/>
    <property type="match status" value="1"/>
</dbReference>
<comment type="similarity">
    <text evidence="10">Belongs to the MurCDEF family. MurF subfamily.</text>
</comment>
<evidence type="ECO:0000313" key="16">
    <source>
        <dbReference type="Proteomes" id="UP000198833"/>
    </source>
</evidence>
<evidence type="ECO:0000259" key="12">
    <source>
        <dbReference type="Pfam" id="PF01225"/>
    </source>
</evidence>
<reference evidence="15 16" key="1">
    <citation type="submission" date="2016-10" db="EMBL/GenBank/DDBJ databases">
        <authorList>
            <person name="de Groot N.N."/>
        </authorList>
    </citation>
    <scope>NUCLEOTIDE SEQUENCE [LARGE SCALE GENOMIC DNA]</scope>
    <source>
        <strain evidence="15 16">DSM 15695</strain>
    </source>
</reference>
<keyword evidence="9 10" id="KW-0961">Cell wall biogenesis/degradation</keyword>
<dbReference type="RefSeq" id="WP_092572411.1">
    <property type="nucleotide sequence ID" value="NZ_FOEN01000009.1"/>
</dbReference>
<keyword evidence="6 10" id="KW-0133">Cell shape</keyword>
<dbReference type="GO" id="GO:0008360">
    <property type="term" value="P:regulation of cell shape"/>
    <property type="evidence" value="ECO:0007669"/>
    <property type="project" value="UniProtKB-KW"/>
</dbReference>
<dbReference type="PANTHER" id="PTHR43024:SF1">
    <property type="entry name" value="UDP-N-ACETYLMURAMOYL-TRIPEPTIDE--D-ALANYL-D-ALANINE LIGASE"/>
    <property type="match status" value="1"/>
</dbReference>
<evidence type="ECO:0000256" key="11">
    <source>
        <dbReference type="RuleBase" id="RU004136"/>
    </source>
</evidence>
<dbReference type="EMBL" id="FOEN01000009">
    <property type="protein sequence ID" value="SEQ37587.1"/>
    <property type="molecule type" value="Genomic_DNA"/>
</dbReference>
<gene>
    <name evidence="10" type="primary">murF</name>
    <name evidence="15" type="ORF">SAMN04488558_10954</name>
</gene>
<keyword evidence="1 10" id="KW-0963">Cytoplasm</keyword>
<dbReference type="InterPro" id="IPR035911">
    <property type="entry name" value="MurE/MurF_N"/>
</dbReference>
<comment type="subcellular location">
    <subcellularLocation>
        <location evidence="10 11">Cytoplasm</location>
    </subcellularLocation>
</comment>
<dbReference type="STRING" id="89093.SAMN04488558_10954"/>
<keyword evidence="4 10" id="KW-0547">Nucleotide-binding</keyword>
<dbReference type="InterPro" id="IPR005863">
    <property type="entry name" value="UDP-N-AcMur_synth"/>
</dbReference>
<evidence type="ECO:0000256" key="7">
    <source>
        <dbReference type="ARBA" id="ARBA00022984"/>
    </source>
</evidence>
<sequence length="467" mass="52351">MKNIKLEQALANIQTLDCQLRQPDIYISNVEFDSRKVSQGTLFVPLTGGKTDGHQYIEQAIEQGAVATFWSRKDLPAPTDKISVIYVEDTLLAMQELAQYYRRLINPIVIAITGSNGKTTTKDMTAQVLIVKYRVHKTQGNYNNEIGVPYTILQMPEDTEVVVTELGMSNFGEIETLSKIVQPDIAAITLIGESHLEFLKTRAGIARAKLEILYGLKDGGTFFYPGEEVLIEQEMPELNKTINTVRFGLAQTNDVYAYDIEETQDKTFFRTNLDENVRCMIPVIGSYNVSNALIALSIARSLHVPIEQAIFQLAQFKLTANRLEWLQMPNGAQVLNDAYNASPTSMKAILNTLSTAQLAVKGRKIAVLGDIRELGENSEAYHRDLAQALDPEKIDTVYLFGEQMAYLYQELLHKYDPQKLFYEARDHQTLIRALQADVQADDLVLVKSSWGVDLLQVVTALTGHATH</sequence>
<dbReference type="GO" id="GO:0051301">
    <property type="term" value="P:cell division"/>
    <property type="evidence" value="ECO:0007669"/>
    <property type="project" value="UniProtKB-KW"/>
</dbReference>
<dbReference type="InterPro" id="IPR036565">
    <property type="entry name" value="Mur-like_cat_sf"/>
</dbReference>
<comment type="function">
    <text evidence="10 11">Involved in cell wall formation. Catalyzes the final step in the synthesis of UDP-N-acetylmuramoyl-pentapeptide, the precursor of murein.</text>
</comment>
<name>A0A1H9FI46_9LACT</name>
<evidence type="ECO:0000256" key="9">
    <source>
        <dbReference type="ARBA" id="ARBA00023316"/>
    </source>
</evidence>
<comment type="catalytic activity">
    <reaction evidence="10">
        <text>UDP-N-acetyl-alpha-D-muramoyl-L-alanyl-gamma-D-glutamyl-L-lysine + D-alanyl-D-alanine + ATP = UDP-N-acetyl-alpha-D-muramoyl-L-alanyl-gamma-D-glutamyl-L-lysyl-D-alanyl-D-alanine + ADP + phosphate + H(+)</text>
        <dbReference type="Rhea" id="RHEA:16085"/>
        <dbReference type="ChEBI" id="CHEBI:15378"/>
        <dbReference type="ChEBI" id="CHEBI:30616"/>
        <dbReference type="ChEBI" id="CHEBI:43474"/>
        <dbReference type="ChEBI" id="CHEBI:57822"/>
        <dbReference type="ChEBI" id="CHEBI:70758"/>
        <dbReference type="ChEBI" id="CHEBI:83903"/>
        <dbReference type="ChEBI" id="CHEBI:456216"/>
        <dbReference type="EC" id="6.3.2.10"/>
    </reaction>
</comment>
<dbReference type="InterPro" id="IPR036615">
    <property type="entry name" value="Mur_ligase_C_dom_sf"/>
</dbReference>
<evidence type="ECO:0000256" key="10">
    <source>
        <dbReference type="HAMAP-Rule" id="MF_02019"/>
    </source>
</evidence>
<dbReference type="OrthoDB" id="9801978at2"/>
<keyword evidence="5 10" id="KW-0067">ATP-binding</keyword>
<evidence type="ECO:0000259" key="13">
    <source>
        <dbReference type="Pfam" id="PF02875"/>
    </source>
</evidence>
<evidence type="ECO:0000259" key="14">
    <source>
        <dbReference type="Pfam" id="PF08245"/>
    </source>
</evidence>
<dbReference type="GO" id="GO:0047480">
    <property type="term" value="F:UDP-N-acetylmuramoyl-tripeptide-D-alanyl-D-alanine ligase activity"/>
    <property type="evidence" value="ECO:0007669"/>
    <property type="project" value="UniProtKB-UniRule"/>
</dbReference>
<dbReference type="Pfam" id="PF01225">
    <property type="entry name" value="Mur_ligase"/>
    <property type="match status" value="1"/>
</dbReference>
<proteinExistence type="inferred from homology"/>
<dbReference type="InterPro" id="IPR013221">
    <property type="entry name" value="Mur_ligase_cen"/>
</dbReference>
<feature type="domain" description="Mur ligase C-terminal" evidence="13">
    <location>
        <begin position="321"/>
        <end position="449"/>
    </location>
</feature>
<dbReference type="AlphaFoldDB" id="A0A1H9FI46"/>
<protein>
    <recommendedName>
        <fullName evidence="10 11">UDP-N-acetylmuramoyl-tripeptide--D-alanyl-D-alanine ligase</fullName>
        <ecNumber evidence="10 11">6.3.2.10</ecNumber>
    </recommendedName>
    <alternativeName>
        <fullName evidence="10">D-alanyl-D-alanine-adding enzyme</fullName>
    </alternativeName>
</protein>
<evidence type="ECO:0000256" key="3">
    <source>
        <dbReference type="ARBA" id="ARBA00022618"/>
    </source>
</evidence>
<dbReference type="Gene3D" id="3.40.1390.10">
    <property type="entry name" value="MurE/MurF, N-terminal domain"/>
    <property type="match status" value="1"/>
</dbReference>
<feature type="domain" description="Mur ligase central" evidence="14">
    <location>
        <begin position="112"/>
        <end position="298"/>
    </location>
</feature>
<dbReference type="GO" id="GO:0005524">
    <property type="term" value="F:ATP binding"/>
    <property type="evidence" value="ECO:0007669"/>
    <property type="project" value="UniProtKB-UniRule"/>
</dbReference>
<dbReference type="GO" id="GO:0005737">
    <property type="term" value="C:cytoplasm"/>
    <property type="evidence" value="ECO:0007669"/>
    <property type="project" value="UniProtKB-SubCell"/>
</dbReference>
<evidence type="ECO:0000256" key="4">
    <source>
        <dbReference type="ARBA" id="ARBA00022741"/>
    </source>
</evidence>
<comment type="catalytic activity">
    <reaction evidence="11">
        <text>D-alanyl-D-alanine + UDP-N-acetyl-alpha-D-muramoyl-L-alanyl-gamma-D-glutamyl-meso-2,6-diaminopimelate + ATP = UDP-N-acetyl-alpha-D-muramoyl-L-alanyl-gamma-D-glutamyl-meso-2,6-diaminopimeloyl-D-alanyl-D-alanine + ADP + phosphate + H(+)</text>
        <dbReference type="Rhea" id="RHEA:28374"/>
        <dbReference type="ChEBI" id="CHEBI:15378"/>
        <dbReference type="ChEBI" id="CHEBI:30616"/>
        <dbReference type="ChEBI" id="CHEBI:43474"/>
        <dbReference type="ChEBI" id="CHEBI:57822"/>
        <dbReference type="ChEBI" id="CHEBI:61386"/>
        <dbReference type="ChEBI" id="CHEBI:83905"/>
        <dbReference type="ChEBI" id="CHEBI:456216"/>
        <dbReference type="EC" id="6.3.2.10"/>
    </reaction>
</comment>
<evidence type="ECO:0000256" key="2">
    <source>
        <dbReference type="ARBA" id="ARBA00022598"/>
    </source>
</evidence>
<dbReference type="UniPathway" id="UPA00219"/>
<evidence type="ECO:0000256" key="8">
    <source>
        <dbReference type="ARBA" id="ARBA00023306"/>
    </source>
</evidence>
<dbReference type="Pfam" id="PF02875">
    <property type="entry name" value="Mur_ligase_C"/>
    <property type="match status" value="1"/>
</dbReference>
<feature type="domain" description="Mur ligase N-terminal catalytic" evidence="12">
    <location>
        <begin position="27"/>
        <end position="101"/>
    </location>
</feature>
<dbReference type="GO" id="GO:0071555">
    <property type="term" value="P:cell wall organization"/>
    <property type="evidence" value="ECO:0007669"/>
    <property type="project" value="UniProtKB-KW"/>
</dbReference>
<dbReference type="Pfam" id="PF08245">
    <property type="entry name" value="Mur_ligase_M"/>
    <property type="match status" value="1"/>
</dbReference>
<evidence type="ECO:0000256" key="5">
    <source>
        <dbReference type="ARBA" id="ARBA00022840"/>
    </source>
</evidence>
<dbReference type="InterPro" id="IPR000713">
    <property type="entry name" value="Mur_ligase_N"/>
</dbReference>
<dbReference type="Gene3D" id="3.90.190.20">
    <property type="entry name" value="Mur ligase, C-terminal domain"/>
    <property type="match status" value="1"/>
</dbReference>
<dbReference type="SUPFAM" id="SSF63418">
    <property type="entry name" value="MurE/MurF N-terminal domain"/>
    <property type="match status" value="1"/>
</dbReference>
<dbReference type="PANTHER" id="PTHR43024">
    <property type="entry name" value="UDP-N-ACETYLMURAMOYL-TRIPEPTIDE--D-ALANYL-D-ALANINE LIGASE"/>
    <property type="match status" value="1"/>
</dbReference>
<accession>A0A1H9FI46</accession>
<evidence type="ECO:0000313" key="15">
    <source>
        <dbReference type="EMBL" id="SEQ37587.1"/>
    </source>
</evidence>
<dbReference type="InterPro" id="IPR051046">
    <property type="entry name" value="MurCDEF_CellWall_CoF430Synth"/>
</dbReference>
<keyword evidence="3 10" id="KW-0132">Cell division</keyword>
<dbReference type="InterPro" id="IPR004101">
    <property type="entry name" value="Mur_ligase_C"/>
</dbReference>
<dbReference type="Proteomes" id="UP000198833">
    <property type="component" value="Unassembled WGS sequence"/>
</dbReference>
<dbReference type="Gene3D" id="3.40.1190.10">
    <property type="entry name" value="Mur-like, catalytic domain"/>
    <property type="match status" value="1"/>
</dbReference>
<comment type="pathway">
    <text evidence="10 11">Cell wall biogenesis; peptidoglycan biosynthesis.</text>
</comment>
<keyword evidence="8 10" id="KW-0131">Cell cycle</keyword>
<evidence type="ECO:0000256" key="6">
    <source>
        <dbReference type="ARBA" id="ARBA00022960"/>
    </source>
</evidence>
<dbReference type="EC" id="6.3.2.10" evidence="10 11"/>
<evidence type="ECO:0000256" key="1">
    <source>
        <dbReference type="ARBA" id="ARBA00022490"/>
    </source>
</evidence>
<dbReference type="SUPFAM" id="SSF53244">
    <property type="entry name" value="MurD-like peptide ligases, peptide-binding domain"/>
    <property type="match status" value="1"/>
</dbReference>
<keyword evidence="16" id="KW-1185">Reference proteome</keyword>
<dbReference type="GO" id="GO:0009252">
    <property type="term" value="P:peptidoglycan biosynthetic process"/>
    <property type="evidence" value="ECO:0007669"/>
    <property type="project" value="UniProtKB-UniRule"/>
</dbReference>